<dbReference type="PROSITE" id="PS51677">
    <property type="entry name" value="NODB"/>
    <property type="match status" value="1"/>
</dbReference>
<dbReference type="GO" id="GO:0005975">
    <property type="term" value="P:carbohydrate metabolic process"/>
    <property type="evidence" value="ECO:0007669"/>
    <property type="project" value="InterPro"/>
</dbReference>
<evidence type="ECO:0000313" key="3">
    <source>
        <dbReference type="Proteomes" id="UP000243494"/>
    </source>
</evidence>
<dbReference type="OrthoDB" id="258610at2"/>
<dbReference type="AlphaFoldDB" id="A0A371IUN3"/>
<proteinExistence type="predicted"/>
<evidence type="ECO:0000313" key="2">
    <source>
        <dbReference type="EMBL" id="RDY24186.1"/>
    </source>
</evidence>
<evidence type="ECO:0000259" key="1">
    <source>
        <dbReference type="PROSITE" id="PS51677"/>
    </source>
</evidence>
<protein>
    <submittedName>
        <fullName evidence="2">Polysaccharide deacetylase</fullName>
    </submittedName>
</protein>
<dbReference type="InterPro" id="IPR002509">
    <property type="entry name" value="NODB_dom"/>
</dbReference>
<dbReference type="GO" id="GO:0016810">
    <property type="term" value="F:hydrolase activity, acting on carbon-nitrogen (but not peptide) bonds"/>
    <property type="evidence" value="ECO:0007669"/>
    <property type="project" value="InterPro"/>
</dbReference>
<accession>A0A371IUN3</accession>
<dbReference type="InterPro" id="IPR050248">
    <property type="entry name" value="Polysacc_deacetylase_ArnD"/>
</dbReference>
<dbReference type="EMBL" id="NOJZ02000004">
    <property type="protein sequence ID" value="RDY24186.1"/>
    <property type="molecule type" value="Genomic_DNA"/>
</dbReference>
<dbReference type="RefSeq" id="WP_095406209.1">
    <property type="nucleotide sequence ID" value="NZ_NOJZ02000004.1"/>
</dbReference>
<dbReference type="Gene3D" id="3.20.20.370">
    <property type="entry name" value="Glycoside hydrolase/deacetylase"/>
    <property type="match status" value="1"/>
</dbReference>
<sequence>MNKKLNKKKLLIVSAMGTIALFAIIATFNIGFVSSKEDGKLRDTNLSSVTMTNLMDFSSKEIYKGPSENSGKVAYITIDDGPSKYTDDIIKILNKYNAKATFFMIDGNMKIYLEQVKNIIESGSTTGFHSVSHDIHKLYETNTSAREEFDINNKTLFKIAGKYSKVIRLPYGSKPYMPSSSYEVLNSAGYKLWDWDIDTQDWKSTSTQIINNVKKYSKDRDNIVILMHEKKQTLHALDEMLKYLSDEGYEFLPIDQNEKPKNYWLGNLS</sequence>
<keyword evidence="3" id="KW-1185">Reference proteome</keyword>
<dbReference type="InterPro" id="IPR011330">
    <property type="entry name" value="Glyco_hydro/deAcase_b/a-brl"/>
</dbReference>
<reference evidence="2 3" key="1">
    <citation type="journal article" date="2017" name="Genome Announc.">
        <title>Draft Genome Sequence of Romboutsia maritimum sp. nov. Strain CCRI-22766(T), Isolated from Coastal Estuarine Mud.</title>
        <authorList>
            <person name="Maheux A.F."/>
            <person name="Boudreau D.K."/>
            <person name="Berube E."/>
            <person name="Boissinot M."/>
            <person name="Raymond F."/>
            <person name="Brodeur S."/>
            <person name="Corbeil J."/>
            <person name="Brightwell G."/>
            <person name="Broda D."/>
            <person name="Omar R.F."/>
            <person name="Bergeron M.G."/>
        </authorList>
    </citation>
    <scope>NUCLEOTIDE SEQUENCE [LARGE SCALE GENOMIC DNA]</scope>
    <source>
        <strain evidence="2 3">CCRI-22766</strain>
    </source>
</reference>
<dbReference type="Pfam" id="PF01522">
    <property type="entry name" value="Polysacc_deac_1"/>
    <property type="match status" value="1"/>
</dbReference>
<dbReference type="Proteomes" id="UP000243494">
    <property type="component" value="Unassembled WGS sequence"/>
</dbReference>
<comment type="caution">
    <text evidence="2">The sequence shown here is derived from an EMBL/GenBank/DDBJ whole genome shotgun (WGS) entry which is preliminary data.</text>
</comment>
<organism evidence="2 3">
    <name type="scientific">Romboutsia maritimum</name>
    <dbReference type="NCBI Taxonomy" id="2020948"/>
    <lineage>
        <taxon>Bacteria</taxon>
        <taxon>Bacillati</taxon>
        <taxon>Bacillota</taxon>
        <taxon>Clostridia</taxon>
        <taxon>Peptostreptococcales</taxon>
        <taxon>Peptostreptococcaceae</taxon>
        <taxon>Romboutsia</taxon>
    </lineage>
</organism>
<feature type="domain" description="NodB homology" evidence="1">
    <location>
        <begin position="72"/>
        <end position="252"/>
    </location>
</feature>
<dbReference type="CDD" id="cd10944">
    <property type="entry name" value="CE4_SmPgdA_like"/>
    <property type="match status" value="1"/>
</dbReference>
<dbReference type="PANTHER" id="PTHR10587">
    <property type="entry name" value="GLYCOSYL TRANSFERASE-RELATED"/>
    <property type="match status" value="1"/>
</dbReference>
<dbReference type="SUPFAM" id="SSF88713">
    <property type="entry name" value="Glycoside hydrolase/deacetylase"/>
    <property type="match status" value="1"/>
</dbReference>
<gene>
    <name evidence="2" type="ORF">CHF27_003665</name>
</gene>
<name>A0A371IUN3_9FIRM</name>
<dbReference type="PANTHER" id="PTHR10587:SF125">
    <property type="entry name" value="POLYSACCHARIDE DEACETYLASE YHEN-RELATED"/>
    <property type="match status" value="1"/>
</dbReference>